<gene>
    <name evidence="8" type="ORF">BTJ39_06555</name>
</gene>
<feature type="transmembrane region" description="Helical" evidence="6">
    <location>
        <begin position="350"/>
        <end position="370"/>
    </location>
</feature>
<evidence type="ECO:0000259" key="7">
    <source>
        <dbReference type="Pfam" id="PF03176"/>
    </source>
</evidence>
<feature type="transmembrane region" description="Helical" evidence="6">
    <location>
        <begin position="281"/>
        <end position="302"/>
    </location>
</feature>
<evidence type="ECO:0000313" key="9">
    <source>
        <dbReference type="Proteomes" id="UP000190667"/>
    </source>
</evidence>
<comment type="caution">
    <text evidence="8">The sequence shown here is derived from an EMBL/GenBank/DDBJ whole genome shotgun (WGS) entry which is preliminary data.</text>
</comment>
<proteinExistence type="predicted"/>
<organism evidence="8 9">
    <name type="scientific">Izhakiella australiensis</name>
    <dbReference type="NCBI Taxonomy" id="1926881"/>
    <lineage>
        <taxon>Bacteria</taxon>
        <taxon>Pseudomonadati</taxon>
        <taxon>Pseudomonadota</taxon>
        <taxon>Gammaproteobacteria</taxon>
        <taxon>Enterobacterales</taxon>
        <taxon>Erwiniaceae</taxon>
        <taxon>Izhakiella</taxon>
    </lineage>
</organism>
<keyword evidence="4 6" id="KW-1133">Transmembrane helix</keyword>
<dbReference type="InterPro" id="IPR004869">
    <property type="entry name" value="MMPL_dom"/>
</dbReference>
<keyword evidence="3 6" id="KW-0812">Transmembrane</keyword>
<dbReference type="RefSeq" id="WP_078001882.1">
    <property type="nucleotide sequence ID" value="NZ_MRUL01000003.1"/>
</dbReference>
<evidence type="ECO:0000256" key="2">
    <source>
        <dbReference type="ARBA" id="ARBA00022475"/>
    </source>
</evidence>
<evidence type="ECO:0000256" key="4">
    <source>
        <dbReference type="ARBA" id="ARBA00022989"/>
    </source>
</evidence>
<keyword evidence="2" id="KW-1003">Cell membrane</keyword>
<evidence type="ECO:0000256" key="5">
    <source>
        <dbReference type="ARBA" id="ARBA00023136"/>
    </source>
</evidence>
<dbReference type="STRING" id="1926881.BTJ39_06555"/>
<evidence type="ECO:0000256" key="6">
    <source>
        <dbReference type="SAM" id="Phobius"/>
    </source>
</evidence>
<dbReference type="PANTHER" id="PTHR33406:SF13">
    <property type="entry name" value="MEMBRANE PROTEIN YDFJ"/>
    <property type="match status" value="1"/>
</dbReference>
<feature type="transmembrane region" description="Helical" evidence="6">
    <location>
        <begin position="738"/>
        <end position="760"/>
    </location>
</feature>
<feature type="domain" description="Membrane transport protein MMPL" evidence="7">
    <location>
        <begin position="205"/>
        <end position="416"/>
    </location>
</feature>
<dbReference type="EMBL" id="MRUL01000003">
    <property type="protein sequence ID" value="OON40738.1"/>
    <property type="molecule type" value="Genomic_DNA"/>
</dbReference>
<dbReference type="OrthoDB" id="9780358at2"/>
<evidence type="ECO:0000256" key="3">
    <source>
        <dbReference type="ARBA" id="ARBA00022692"/>
    </source>
</evidence>
<dbReference type="Proteomes" id="UP000190667">
    <property type="component" value="Unassembled WGS sequence"/>
</dbReference>
<feature type="transmembrane region" description="Helical" evidence="6">
    <location>
        <begin position="425"/>
        <end position="445"/>
    </location>
</feature>
<comment type="subcellular location">
    <subcellularLocation>
        <location evidence="1">Cell membrane</location>
        <topology evidence="1">Multi-pass membrane protein</topology>
    </subcellularLocation>
</comment>
<feature type="transmembrane region" description="Helical" evidence="6">
    <location>
        <begin position="626"/>
        <end position="648"/>
    </location>
</feature>
<name>A0A1S8YPC4_9GAMM</name>
<protein>
    <recommendedName>
        <fullName evidence="7">Membrane transport protein MMPL domain-containing protein</fullName>
    </recommendedName>
</protein>
<dbReference type="SUPFAM" id="SSF82866">
    <property type="entry name" value="Multidrug efflux transporter AcrB transmembrane domain"/>
    <property type="match status" value="2"/>
</dbReference>
<accession>A0A1S8YPC4</accession>
<dbReference type="InterPro" id="IPR050545">
    <property type="entry name" value="Mycobact_MmpL"/>
</dbReference>
<dbReference type="PANTHER" id="PTHR33406">
    <property type="entry name" value="MEMBRANE PROTEIN MJ1562-RELATED"/>
    <property type="match status" value="1"/>
</dbReference>
<dbReference type="AlphaFoldDB" id="A0A1S8YPC4"/>
<sequence length="767" mass="83540">MTSERHRLLAILWLAIVLAFAVALLLIWPRATLNSSVMSLLPALDSQRVPAAIEHGFTQRLDRQLVWLVRAPDNATGSEVATDWLQRVRGIAGIGEVEGPLDDRWQQRWGLFAWQHRNALVDSATRARLQQGAQAQADWILSQLYSAFAGVGRQELQRDPLLLVRSAQLALQQQGNRLILQNGWLVAKDDSGASWYFLHAELNAPPDDMQRAHRIADALRLAQQQLQQRWPGAQLLTRGSLFFSDFASQQAQHDITRLGTGTVVGVLLLVFLVFRSLRPLLLCVLSVSIGALVGLVATLLLFGEMHLMTLVMSISITGISADYTLYYLTERRVHGADLSPLESLGKVARALLLALATTVMAYLIMLLAPFPGLRQLAVFAAAGLTASCLTVVCWYPLLVKGLPVRPLPYVALMGRWLVAWRRKPALRLGLPLAVLVVSAIGWSRLHINDDISQLQALPPALLAQDRQVASLTGQQGDQRWFLVSAAQPQEALQRLEQLTPLLQQAQQKRWLASYRLLPLPSLAQQQRSLALLRQQAPQVASLLQQAGISIGKPDLSAMTLTPQAWLAAPNSSGWRLLWLSLKDGRSAVLVPVSGVGNSAALAGLAQQVPGVAWIDRKASFDKLFGFYRQLLCGLLLAALGAIGLSYLIRLGVRQGMLSMVPSCLSLAAGLAALGYSGQPLNLFSLLALVLVLGIGINYTLFFSNPRGTPLTSLLAVTLAMTTTLLTLGMLVFSQTAAIADFGLVLCCGIMTAWLLAPLAIPGKRRKP</sequence>
<keyword evidence="5 6" id="KW-0472">Membrane</keyword>
<dbReference type="Pfam" id="PF03176">
    <property type="entry name" value="MMPL"/>
    <property type="match status" value="1"/>
</dbReference>
<feature type="transmembrane region" description="Helical" evidence="6">
    <location>
        <begin position="713"/>
        <end position="732"/>
    </location>
</feature>
<feature type="transmembrane region" description="Helical" evidence="6">
    <location>
        <begin position="682"/>
        <end position="701"/>
    </location>
</feature>
<dbReference type="GO" id="GO:0005886">
    <property type="term" value="C:plasma membrane"/>
    <property type="evidence" value="ECO:0007669"/>
    <property type="project" value="UniProtKB-SubCell"/>
</dbReference>
<evidence type="ECO:0000256" key="1">
    <source>
        <dbReference type="ARBA" id="ARBA00004651"/>
    </source>
</evidence>
<feature type="transmembrane region" description="Helical" evidence="6">
    <location>
        <begin position="308"/>
        <end position="329"/>
    </location>
</feature>
<evidence type="ECO:0000313" key="8">
    <source>
        <dbReference type="EMBL" id="OON40738.1"/>
    </source>
</evidence>
<dbReference type="Gene3D" id="1.20.1640.10">
    <property type="entry name" value="Multidrug efflux transporter AcrB transmembrane domain"/>
    <property type="match status" value="2"/>
</dbReference>
<feature type="transmembrane region" description="Helical" evidence="6">
    <location>
        <begin position="255"/>
        <end position="274"/>
    </location>
</feature>
<reference evidence="8 9" key="1">
    <citation type="submission" date="2016-12" db="EMBL/GenBank/DDBJ databases">
        <title>Izhakiella australiana sp. nov. of genus Izhakiella isolated from Australian desert.</title>
        <authorList>
            <person name="Ji M."/>
        </authorList>
    </citation>
    <scope>NUCLEOTIDE SEQUENCE [LARGE SCALE GENOMIC DNA]</scope>
    <source>
        <strain evidence="8 9">D4N98</strain>
    </source>
</reference>
<feature type="transmembrane region" description="Helical" evidence="6">
    <location>
        <begin position="655"/>
        <end position="676"/>
    </location>
</feature>
<keyword evidence="9" id="KW-1185">Reference proteome</keyword>
<feature type="transmembrane region" description="Helical" evidence="6">
    <location>
        <begin position="376"/>
        <end position="398"/>
    </location>
</feature>